<dbReference type="PANTHER" id="PTHR23526">
    <property type="entry name" value="INTEGRAL MEMBRANE TRANSPORT PROTEIN-RELATED"/>
    <property type="match status" value="1"/>
</dbReference>
<keyword evidence="3" id="KW-0472">Membrane</keyword>
<evidence type="ECO:0000256" key="3">
    <source>
        <dbReference type="SAM" id="Phobius"/>
    </source>
</evidence>
<feature type="transmembrane region" description="Helical" evidence="3">
    <location>
        <begin position="181"/>
        <end position="204"/>
    </location>
</feature>
<feature type="transmembrane region" description="Helical" evidence="3">
    <location>
        <begin position="419"/>
        <end position="440"/>
    </location>
</feature>
<feature type="transmembrane region" description="Helical" evidence="3">
    <location>
        <begin position="89"/>
        <end position="110"/>
    </location>
</feature>
<feature type="compositionally biased region" description="Polar residues" evidence="2">
    <location>
        <begin position="1"/>
        <end position="11"/>
    </location>
</feature>
<dbReference type="AlphaFoldDB" id="A0AAW9WB43"/>
<accession>A0AAW9WB43</accession>
<evidence type="ECO:0000313" key="4">
    <source>
        <dbReference type="EMBL" id="MUB62410.1"/>
    </source>
</evidence>
<gene>
    <name evidence="4" type="ORF">GNE07_04915</name>
</gene>
<comment type="subcellular location">
    <subcellularLocation>
        <location evidence="1">Cell membrane</location>
        <topology evidence="1">Multi-pass membrane protein</topology>
    </subcellularLocation>
</comment>
<dbReference type="PANTHER" id="PTHR23526:SF2">
    <property type="entry name" value="MAJOR FACILITATOR SUPERFAMILY (MFS) PROFILE DOMAIN-CONTAINING PROTEIN"/>
    <property type="match status" value="1"/>
</dbReference>
<keyword evidence="3" id="KW-0812">Transmembrane</keyword>
<dbReference type="GO" id="GO:0022857">
    <property type="term" value="F:transmembrane transporter activity"/>
    <property type="evidence" value="ECO:0007669"/>
    <property type="project" value="InterPro"/>
</dbReference>
<organism evidence="4 5">
    <name type="scientific">Hungatella hathewayi</name>
    <dbReference type="NCBI Taxonomy" id="154046"/>
    <lineage>
        <taxon>Bacteria</taxon>
        <taxon>Bacillati</taxon>
        <taxon>Bacillota</taxon>
        <taxon>Clostridia</taxon>
        <taxon>Lachnospirales</taxon>
        <taxon>Lachnospiraceae</taxon>
        <taxon>Hungatella</taxon>
    </lineage>
</organism>
<dbReference type="Gene3D" id="1.20.1250.20">
    <property type="entry name" value="MFS general substrate transporter like domains"/>
    <property type="match status" value="1"/>
</dbReference>
<protein>
    <submittedName>
        <fullName evidence="4">MFS transporter</fullName>
    </submittedName>
</protein>
<sequence>MTGNVVENASGDTFEAEPGDPRENVTGRPMRSKSSINWKIKCILGGTMLSRNYYLFLLVHTLFLIFTRIPAIFINTLLMNQTGDVNSTLFYNGAIFAACALTMSFSAQIMHKTGCRVTATVGIIGYNILYLCYILFQPYVGTYYMLFGLFNGMADGFYYISYGQMILDYTDVTNRDSGMGIISTLSAGVNLTVPFLAGSILSAIGGVKGYVAIFILAFAVAFLAMAAVFKLPGAPEKEKKNVRYGAFLRLMGENRQIFYGLLGETLKGIREGTFMFILNIILYQLIKSEFLIGCNSLLTGLVSIVSFWFMSHTFRPDNRRRFMLLAVIGLTGITIVCYWFLNPAMVILFAVVNAFLAGMVEISCYTTFFDVSQSVKSIEDFSPELLAFHEIFVVAGRCIGLGAFAFINTVSGATLKAQIFSLLLLTLVQFGTVFMCRTAVREAVRTAG</sequence>
<feature type="transmembrane region" description="Helical" evidence="3">
    <location>
        <begin position="322"/>
        <end position="341"/>
    </location>
</feature>
<name>A0AAW9WB43_9FIRM</name>
<dbReference type="InterPro" id="IPR036259">
    <property type="entry name" value="MFS_trans_sf"/>
</dbReference>
<evidence type="ECO:0000256" key="1">
    <source>
        <dbReference type="ARBA" id="ARBA00004651"/>
    </source>
</evidence>
<dbReference type="InterPro" id="IPR052528">
    <property type="entry name" value="Sugar_transport-like"/>
</dbReference>
<feature type="transmembrane region" description="Helical" evidence="3">
    <location>
        <begin position="290"/>
        <end position="310"/>
    </location>
</feature>
<keyword evidence="3" id="KW-1133">Transmembrane helix</keyword>
<feature type="transmembrane region" description="Helical" evidence="3">
    <location>
        <begin position="210"/>
        <end position="231"/>
    </location>
</feature>
<evidence type="ECO:0000313" key="5">
    <source>
        <dbReference type="Proteomes" id="UP000434223"/>
    </source>
</evidence>
<reference evidence="4 5" key="1">
    <citation type="submission" date="2019-09" db="EMBL/GenBank/DDBJ databases">
        <title>Draft genome sequencing of Hungatella hathewayi 123Y-2.</title>
        <authorList>
            <person name="Lv Q."/>
            <person name="Li S."/>
        </authorList>
    </citation>
    <scope>NUCLEOTIDE SEQUENCE [LARGE SCALE GENOMIC DNA]</scope>
    <source>
        <strain evidence="4 5">123Y-2</strain>
    </source>
</reference>
<comment type="caution">
    <text evidence="4">The sequence shown here is derived from an EMBL/GenBank/DDBJ whole genome shotgun (WGS) entry which is preliminary data.</text>
</comment>
<dbReference type="InterPro" id="IPR011701">
    <property type="entry name" value="MFS"/>
</dbReference>
<feature type="transmembrane region" description="Helical" evidence="3">
    <location>
        <begin position="347"/>
        <end position="365"/>
    </location>
</feature>
<feature type="region of interest" description="Disordered" evidence="2">
    <location>
        <begin position="1"/>
        <end position="28"/>
    </location>
</feature>
<evidence type="ECO:0000256" key="2">
    <source>
        <dbReference type="SAM" id="MobiDB-lite"/>
    </source>
</evidence>
<feature type="transmembrane region" description="Helical" evidence="3">
    <location>
        <begin position="386"/>
        <end position="407"/>
    </location>
</feature>
<dbReference type="RefSeq" id="WP_081034794.1">
    <property type="nucleotide sequence ID" value="NZ_BQNJ01000002.1"/>
</dbReference>
<feature type="transmembrane region" description="Helical" evidence="3">
    <location>
        <begin position="53"/>
        <end position="77"/>
    </location>
</feature>
<feature type="transmembrane region" description="Helical" evidence="3">
    <location>
        <begin position="117"/>
        <end position="136"/>
    </location>
</feature>
<dbReference type="EMBL" id="WNME01000002">
    <property type="protein sequence ID" value="MUB62410.1"/>
    <property type="molecule type" value="Genomic_DNA"/>
</dbReference>
<dbReference type="SUPFAM" id="SSF103473">
    <property type="entry name" value="MFS general substrate transporter"/>
    <property type="match status" value="1"/>
</dbReference>
<dbReference type="GO" id="GO:0005886">
    <property type="term" value="C:plasma membrane"/>
    <property type="evidence" value="ECO:0007669"/>
    <property type="project" value="UniProtKB-SubCell"/>
</dbReference>
<proteinExistence type="predicted"/>
<dbReference type="Pfam" id="PF07690">
    <property type="entry name" value="MFS_1"/>
    <property type="match status" value="1"/>
</dbReference>
<dbReference type="Proteomes" id="UP000434223">
    <property type="component" value="Unassembled WGS sequence"/>
</dbReference>
<feature type="transmembrane region" description="Helical" evidence="3">
    <location>
        <begin position="142"/>
        <end position="160"/>
    </location>
</feature>